<organism evidence="3 4">
    <name type="scientific">Pristionchus mayeri</name>
    <dbReference type="NCBI Taxonomy" id="1317129"/>
    <lineage>
        <taxon>Eukaryota</taxon>
        <taxon>Metazoa</taxon>
        <taxon>Ecdysozoa</taxon>
        <taxon>Nematoda</taxon>
        <taxon>Chromadorea</taxon>
        <taxon>Rhabditida</taxon>
        <taxon>Rhabditina</taxon>
        <taxon>Diplogasteromorpha</taxon>
        <taxon>Diplogasteroidea</taxon>
        <taxon>Neodiplogasteridae</taxon>
        <taxon>Pristionchus</taxon>
    </lineage>
</organism>
<feature type="compositionally biased region" description="Basic and acidic residues" evidence="1">
    <location>
        <begin position="821"/>
        <end position="922"/>
    </location>
</feature>
<feature type="compositionally biased region" description="Basic and acidic residues" evidence="1">
    <location>
        <begin position="403"/>
        <end position="466"/>
    </location>
</feature>
<feature type="compositionally biased region" description="Polar residues" evidence="1">
    <location>
        <begin position="1006"/>
        <end position="1017"/>
    </location>
</feature>
<keyword evidence="4" id="KW-1185">Reference proteome</keyword>
<evidence type="ECO:0000256" key="2">
    <source>
        <dbReference type="SAM" id="SignalP"/>
    </source>
</evidence>
<dbReference type="EMBL" id="BTRK01000001">
    <property type="protein sequence ID" value="GMR34040.1"/>
    <property type="molecule type" value="Genomic_DNA"/>
</dbReference>
<dbReference type="Proteomes" id="UP001328107">
    <property type="component" value="Unassembled WGS sequence"/>
</dbReference>
<evidence type="ECO:0000313" key="4">
    <source>
        <dbReference type="Proteomes" id="UP001328107"/>
    </source>
</evidence>
<evidence type="ECO:0000313" key="3">
    <source>
        <dbReference type="EMBL" id="GMR34040.1"/>
    </source>
</evidence>
<feature type="compositionally biased region" description="Basic and acidic residues" evidence="1">
    <location>
        <begin position="286"/>
        <end position="303"/>
    </location>
</feature>
<accession>A0AAN5C7V8</accession>
<dbReference type="AlphaFoldDB" id="A0AAN5C7V8"/>
<feature type="compositionally biased region" description="Polar residues" evidence="1">
    <location>
        <begin position="579"/>
        <end position="592"/>
    </location>
</feature>
<feature type="compositionally biased region" description="Basic and acidic residues" evidence="1">
    <location>
        <begin position="779"/>
        <end position="795"/>
    </location>
</feature>
<feature type="region of interest" description="Disordered" evidence="1">
    <location>
        <begin position="72"/>
        <end position="97"/>
    </location>
</feature>
<feature type="compositionally biased region" description="Low complexity" evidence="1">
    <location>
        <begin position="937"/>
        <end position="955"/>
    </location>
</feature>
<feature type="region of interest" description="Disordered" evidence="1">
    <location>
        <begin position="149"/>
        <end position="955"/>
    </location>
</feature>
<keyword evidence="2" id="KW-0732">Signal</keyword>
<evidence type="ECO:0008006" key="5">
    <source>
        <dbReference type="Google" id="ProtNLM"/>
    </source>
</evidence>
<feature type="compositionally biased region" description="Low complexity" evidence="1">
    <location>
        <begin position="681"/>
        <end position="713"/>
    </location>
</feature>
<feature type="compositionally biased region" description="Low complexity" evidence="1">
    <location>
        <begin position="740"/>
        <end position="751"/>
    </location>
</feature>
<comment type="caution">
    <text evidence="3">The sequence shown here is derived from an EMBL/GenBank/DDBJ whole genome shotgun (WGS) entry which is preliminary data.</text>
</comment>
<feature type="compositionally biased region" description="Basic and acidic residues" evidence="1">
    <location>
        <begin position="329"/>
        <end position="343"/>
    </location>
</feature>
<proteinExistence type="predicted"/>
<feature type="signal peptide" evidence="2">
    <location>
        <begin position="1"/>
        <end position="23"/>
    </location>
</feature>
<feature type="compositionally biased region" description="Basic and acidic residues" evidence="1">
    <location>
        <begin position="554"/>
        <end position="574"/>
    </location>
</feature>
<feature type="compositionally biased region" description="Gly residues" evidence="1">
    <location>
        <begin position="492"/>
        <end position="518"/>
    </location>
</feature>
<feature type="compositionally biased region" description="Basic and acidic residues" evidence="1">
    <location>
        <begin position="229"/>
        <end position="255"/>
    </location>
</feature>
<protein>
    <recommendedName>
        <fullName evidence="5">BAT2 N-terminal domain-containing protein</fullName>
    </recommendedName>
</protein>
<feature type="compositionally biased region" description="Polar residues" evidence="1">
    <location>
        <begin position="756"/>
        <end position="777"/>
    </location>
</feature>
<name>A0AAN5C7V8_9BILA</name>
<gene>
    <name evidence="3" type="ORF">PMAYCL1PPCAC_04235</name>
</gene>
<reference evidence="4" key="1">
    <citation type="submission" date="2022-10" db="EMBL/GenBank/DDBJ databases">
        <title>Genome assembly of Pristionchus species.</title>
        <authorList>
            <person name="Yoshida K."/>
            <person name="Sommer R.J."/>
        </authorList>
    </citation>
    <scope>NUCLEOTIDE SEQUENCE [LARGE SCALE GENOMIC DNA]</scope>
    <source>
        <strain evidence="4">RS5460</strain>
    </source>
</reference>
<feature type="region of interest" description="Disordered" evidence="1">
    <location>
        <begin position="992"/>
        <end position="1019"/>
    </location>
</feature>
<feature type="chain" id="PRO_5042994339" description="BAT2 N-terminal domain-containing protein" evidence="2">
    <location>
        <begin position="24"/>
        <end position="1113"/>
    </location>
</feature>
<sequence>MPQISGVCRHFLRLLTCSRCCLMSSLTNRSATGAVKTKVQNVNSVYSGKNQLQGGKPLGRNGGLTAIGKASGVVRRMPPPPTLPSLRAESQGQDPDIAIKPSLSSVVAASAATGVDMRPAWAKPPTTAAPPTETTPVAGYPSLATAAAAANEETRASRTWRSSGSMSEEPMQELPARFYDGGNGPVRPYQPARFQGSSDARATQPGATYGAAPAAVPPRQTERWSTSEATREPIPEEPPKIEQAARAEHSYDYTKRNGGAADNQEEDRSSGRALSPQPPSQPAENVWEKRKEERASAERERASQLRQARTLEAAMAQHFPSVAEAATMRVEKESTRKPADADFARMALRARRGPVVNDVRALQEDGAAAPPPRPRMQPMQQQQQQRRRPDEEYGGGGGGEYGGYERRREYDDRRQYDGPQRGYERRDHAYRSDYGRQDYGRPEEDRRAEEYERDERQERSERAEGGEEHDEEERVSGGANNNGVRREYQPRGGRGGGGQQRGQRGNGYGQSRGGGRGGQRNNYERRREGVQQQQPQHPSDKRSWRRSSPVEGETTERTPEGQKEVRNEEADGAPRRRFNNNGSHSQYQHQQPRVTMTRGVRGGRGTNARGSARGDGHASTAAHQRRPQQPRDEQQDGGDVVTHEKRHTAASASARPTRGLYAPRGARRGAHEGRTASDVNSEGSGAAADAATGGEETVQLQQPPSSQQRLKSPVASSEGHEEWETASESSQKGERKSREPASLPAAPAAAARSNGAHAQQSQPKNGLQPASRTYTTTHAKREGGTKRGERPERQASRKASTGKRAQRDESEESVDRLAGLDLHDERRVVIVDDHPASTHITGAEHADFEEVLSKKQKRARAEEEKARAEAEERRLQRERERAERVQAKREKRMQAKTEREEAQRAAKAEAAAKKKAEKEDKAMTTVWNSAQPEARAALESSEAAAAAAAAGGASVDAAAAASDVLPSPIARPRATAAAAAAATKKPAVDFVGGARGGDEKAVKVTQAPSETGSAVTTDDQRRLTENVNLCKELWSSGEVACSAAAAAASGSAHHSPNTAAVAAREAAAATGVLPTNVAKVKPQPHASVAVSVAEVGDATGASCAPRPPSECNR</sequence>
<evidence type="ECO:0000256" key="1">
    <source>
        <dbReference type="SAM" id="MobiDB-lite"/>
    </source>
</evidence>
<feature type="compositionally biased region" description="Polar residues" evidence="1">
    <location>
        <begin position="157"/>
        <end position="166"/>
    </location>
</feature>